<dbReference type="SUPFAM" id="SSF55383">
    <property type="entry name" value="Copper amine oxidase, domain N"/>
    <property type="match status" value="1"/>
</dbReference>
<evidence type="ECO:0000259" key="3">
    <source>
        <dbReference type="Pfam" id="PF07833"/>
    </source>
</evidence>
<gene>
    <name evidence="5" type="ORF">LSG31_11815</name>
</gene>
<dbReference type="EMBL" id="CP089291">
    <property type="protein sequence ID" value="UOF88641.1"/>
    <property type="molecule type" value="Genomic_DNA"/>
</dbReference>
<dbReference type="Pfam" id="PF07833">
    <property type="entry name" value="Cu_amine_oxidN1"/>
    <property type="match status" value="1"/>
</dbReference>
<evidence type="ECO:0000256" key="2">
    <source>
        <dbReference type="SAM" id="SignalP"/>
    </source>
</evidence>
<dbReference type="Pfam" id="PF17936">
    <property type="entry name" value="Big_6"/>
    <property type="match status" value="2"/>
</dbReference>
<evidence type="ECO:0000313" key="6">
    <source>
        <dbReference type="Proteomes" id="UP000830167"/>
    </source>
</evidence>
<sequence>MKFIRFRWKKHFAVSLLILSSFSGVTYADTTTSTTTAAPSIEKMYLDDQSNLHIVTHSVLPGTVGLASAQLVEPNQGTVFTLLKYDKTSDSWIPRNALPLQYGEWKCKQIQLGSQLLDGNFVFYRSPSPIAHPWYVDVNHVNDTDSVLTGFSVPGATITVTKNGQTLGSGTVGEDGTFSISIGKQLANSQLRIFGKNGGNPVDIGVTVQSTAAAIPLTVHPFTEADWAVRGSVTAGSAVVVISGDKTLGTGTANLDGSFTINIPAQKVGTPFMVYAKDATGTTSGLQEIVVQPTAPETQAGNTNSANTPSVKGAANGAAAQSSIMPQTGAAVKVSVNGKALTFDTPPVIDDNYTLVPVRGIFEALGAKVEWENGTIRMFKDTHTVLLEIGSKTAAIDGKIVQLDIAPKIINDRAFVPVRFISEAFGAKVSWDPINREAMITLQ</sequence>
<evidence type="ECO:0000256" key="1">
    <source>
        <dbReference type="SAM" id="MobiDB-lite"/>
    </source>
</evidence>
<accession>A0ABY4CHA6</accession>
<keyword evidence="2" id="KW-0732">Signal</keyword>
<feature type="chain" id="PRO_5046682203" evidence="2">
    <location>
        <begin position="29"/>
        <end position="443"/>
    </location>
</feature>
<dbReference type="Proteomes" id="UP000830167">
    <property type="component" value="Chromosome"/>
</dbReference>
<feature type="signal peptide" evidence="2">
    <location>
        <begin position="1"/>
        <end position="28"/>
    </location>
</feature>
<feature type="region of interest" description="Disordered" evidence="1">
    <location>
        <begin position="294"/>
        <end position="314"/>
    </location>
</feature>
<dbReference type="InterPro" id="IPR041498">
    <property type="entry name" value="Big_6"/>
</dbReference>
<evidence type="ECO:0000313" key="5">
    <source>
        <dbReference type="EMBL" id="UOF88641.1"/>
    </source>
</evidence>
<dbReference type="InterPro" id="IPR012854">
    <property type="entry name" value="Cu_amine_oxidase-like_N"/>
</dbReference>
<dbReference type="RefSeq" id="WP_347435317.1">
    <property type="nucleotide sequence ID" value="NZ_CP089291.1"/>
</dbReference>
<feature type="domain" description="Bacterial Ig" evidence="4">
    <location>
        <begin position="136"/>
        <end position="194"/>
    </location>
</feature>
<dbReference type="InterPro" id="IPR036582">
    <property type="entry name" value="Mao_N_sf"/>
</dbReference>
<dbReference type="Gene3D" id="2.60.40.10">
    <property type="entry name" value="Immunoglobulins"/>
    <property type="match status" value="2"/>
</dbReference>
<keyword evidence="6" id="KW-1185">Reference proteome</keyword>
<feature type="compositionally biased region" description="Polar residues" evidence="1">
    <location>
        <begin position="295"/>
        <end position="310"/>
    </location>
</feature>
<dbReference type="Gene3D" id="3.30.457.10">
    <property type="entry name" value="Copper amine oxidase-like, N-terminal domain"/>
    <property type="match status" value="1"/>
</dbReference>
<proteinExistence type="predicted"/>
<feature type="domain" description="Copper amine oxidase-like N-terminal" evidence="3">
    <location>
        <begin position="336"/>
        <end position="438"/>
    </location>
</feature>
<organism evidence="5 6">
    <name type="scientific">Fodinisporobacter ferrooxydans</name>
    <dbReference type="NCBI Taxonomy" id="2901836"/>
    <lineage>
        <taxon>Bacteria</taxon>
        <taxon>Bacillati</taxon>
        <taxon>Bacillota</taxon>
        <taxon>Bacilli</taxon>
        <taxon>Bacillales</taxon>
        <taxon>Alicyclobacillaceae</taxon>
        <taxon>Fodinisporobacter</taxon>
    </lineage>
</organism>
<feature type="domain" description="Bacterial Ig" evidence="4">
    <location>
        <begin position="220"/>
        <end position="291"/>
    </location>
</feature>
<evidence type="ECO:0000259" key="4">
    <source>
        <dbReference type="Pfam" id="PF17936"/>
    </source>
</evidence>
<protein>
    <submittedName>
        <fullName evidence="5">Ig-like domain-containing protein</fullName>
    </submittedName>
</protein>
<reference evidence="5" key="1">
    <citation type="submission" date="2021-12" db="EMBL/GenBank/DDBJ databases">
        <title>Alicyclobacillaceae gen. nov., sp. nov., isolated from chalcocite enrichment system.</title>
        <authorList>
            <person name="Jiang Z."/>
        </authorList>
    </citation>
    <scope>NUCLEOTIDE SEQUENCE</scope>
    <source>
        <strain evidence="5">MYW30-H2</strain>
    </source>
</reference>
<name>A0ABY4CHA6_9BACL</name>
<dbReference type="InterPro" id="IPR013783">
    <property type="entry name" value="Ig-like_fold"/>
</dbReference>